<organism evidence="3 4">
    <name type="scientific">Longimycelium tulufanense</name>
    <dbReference type="NCBI Taxonomy" id="907463"/>
    <lineage>
        <taxon>Bacteria</taxon>
        <taxon>Bacillati</taxon>
        <taxon>Actinomycetota</taxon>
        <taxon>Actinomycetes</taxon>
        <taxon>Pseudonocardiales</taxon>
        <taxon>Pseudonocardiaceae</taxon>
        <taxon>Longimycelium</taxon>
    </lineage>
</organism>
<feature type="domain" description="UDP-N-acetylglucosamine 2-epimerase" evidence="2">
    <location>
        <begin position="95"/>
        <end position="324"/>
    </location>
</feature>
<name>A0A8J3FTU9_9PSEU</name>
<dbReference type="PANTHER" id="PTHR43174:SF3">
    <property type="entry name" value="UDP-N-ACETYLGLUCOSAMINE 2-EPIMERASE"/>
    <property type="match status" value="1"/>
</dbReference>
<dbReference type="RefSeq" id="WP_229686133.1">
    <property type="nucleotide sequence ID" value="NZ_BMMK01000004.1"/>
</dbReference>
<comment type="caution">
    <text evidence="3">The sequence shown here is derived from an EMBL/GenBank/DDBJ whole genome shotgun (WGS) entry which is preliminary data.</text>
</comment>
<dbReference type="SUPFAM" id="SSF53756">
    <property type="entry name" value="UDP-Glycosyltransferase/glycogen phosphorylase"/>
    <property type="match status" value="1"/>
</dbReference>
<comment type="similarity">
    <text evidence="1">Belongs to the UDP-N-acetylglucosamine 2-epimerase family.</text>
</comment>
<reference evidence="3" key="2">
    <citation type="submission" date="2020-09" db="EMBL/GenBank/DDBJ databases">
        <authorList>
            <person name="Sun Q."/>
            <person name="Zhou Y."/>
        </authorList>
    </citation>
    <scope>NUCLEOTIDE SEQUENCE</scope>
    <source>
        <strain evidence="3">CGMCC 4.5737</strain>
    </source>
</reference>
<sequence length="365" mass="41282">MISFVAGTTAELIKIAPVYHALMNRGTKALLWFTAQHVHDVPEVLEDLRLPEPDEWLVPREVATHVERPAQVPRWAMTVARTAYARRAELRRALTDDGRPGLVIVHGDTFTTPYGAFLGRLLGARVAHVEAGTRSGSLLSPLPEEANRRVAAHMVDIHFAPTSREVRNLRRARGVVVDTGANTVIDALRFAKGNEKVAFDLPERFGLVTLHRFELLRRPERYREVLELLRDASAHTPLVYLVGPPERERLEQLDLYHLFDDERFLLRPKLRYLEFLPVLARAAFVVTDSGGLQEECAYLGVPCAIHRERTERHQGLGQNIVLTGMRTEGLKKFLDDPEALRHPSTLDRYHPSETIVETLAQLGFC</sequence>
<evidence type="ECO:0000256" key="1">
    <source>
        <dbReference type="RuleBase" id="RU003513"/>
    </source>
</evidence>
<evidence type="ECO:0000259" key="2">
    <source>
        <dbReference type="Pfam" id="PF02350"/>
    </source>
</evidence>
<keyword evidence="4" id="KW-1185">Reference proteome</keyword>
<evidence type="ECO:0000313" key="4">
    <source>
        <dbReference type="Proteomes" id="UP000637578"/>
    </source>
</evidence>
<evidence type="ECO:0000313" key="3">
    <source>
        <dbReference type="EMBL" id="GGM44333.1"/>
    </source>
</evidence>
<dbReference type="PANTHER" id="PTHR43174">
    <property type="entry name" value="UDP-N-ACETYLGLUCOSAMINE 2-EPIMERASE"/>
    <property type="match status" value="1"/>
</dbReference>
<dbReference type="AlphaFoldDB" id="A0A8J3FTU9"/>
<dbReference type="Gene3D" id="3.40.50.2000">
    <property type="entry name" value="Glycogen Phosphorylase B"/>
    <property type="match status" value="2"/>
</dbReference>
<accession>A0A8J3FTU9</accession>
<dbReference type="InterPro" id="IPR003331">
    <property type="entry name" value="UDP_GlcNAc_Epimerase_2_dom"/>
</dbReference>
<gene>
    <name evidence="3" type="primary">wecB</name>
    <name evidence="3" type="ORF">GCM10012275_14180</name>
</gene>
<dbReference type="InterPro" id="IPR029767">
    <property type="entry name" value="WecB-like"/>
</dbReference>
<dbReference type="Proteomes" id="UP000637578">
    <property type="component" value="Unassembled WGS sequence"/>
</dbReference>
<dbReference type="GO" id="GO:0016853">
    <property type="term" value="F:isomerase activity"/>
    <property type="evidence" value="ECO:0007669"/>
    <property type="project" value="UniProtKB-KW"/>
</dbReference>
<proteinExistence type="inferred from homology"/>
<reference evidence="3" key="1">
    <citation type="journal article" date="2014" name="Int. J. Syst. Evol. Microbiol.">
        <title>Complete genome sequence of Corynebacterium casei LMG S-19264T (=DSM 44701T), isolated from a smear-ripened cheese.</title>
        <authorList>
            <consortium name="US DOE Joint Genome Institute (JGI-PGF)"/>
            <person name="Walter F."/>
            <person name="Albersmeier A."/>
            <person name="Kalinowski J."/>
            <person name="Ruckert C."/>
        </authorList>
    </citation>
    <scope>NUCLEOTIDE SEQUENCE</scope>
    <source>
        <strain evidence="3">CGMCC 4.5737</strain>
    </source>
</reference>
<dbReference type="Pfam" id="PF02350">
    <property type="entry name" value="Epimerase_2"/>
    <property type="match status" value="1"/>
</dbReference>
<dbReference type="EMBL" id="BMMK01000004">
    <property type="protein sequence ID" value="GGM44333.1"/>
    <property type="molecule type" value="Genomic_DNA"/>
</dbReference>
<keyword evidence="1" id="KW-0413">Isomerase</keyword>
<protein>
    <submittedName>
        <fullName evidence="3">UDP-N-acetyl glucosamine 2-epimerase</fullName>
    </submittedName>
</protein>